<accession>A0A975AX02</accession>
<evidence type="ECO:0000259" key="4">
    <source>
        <dbReference type="PROSITE" id="PS51176"/>
    </source>
</evidence>
<dbReference type="GO" id="GO:0070403">
    <property type="term" value="F:NAD+ binding"/>
    <property type="evidence" value="ECO:0007669"/>
    <property type="project" value="InterPro"/>
</dbReference>
<proteinExistence type="inferred from homology"/>
<comment type="similarity">
    <text evidence="1">Belongs to the prephenate/arogenate dehydrogenase family.</text>
</comment>
<evidence type="ECO:0000256" key="2">
    <source>
        <dbReference type="ARBA" id="ARBA00023002"/>
    </source>
</evidence>
<dbReference type="Gene3D" id="3.40.50.720">
    <property type="entry name" value="NAD(P)-binding Rossmann-like Domain"/>
    <property type="match status" value="1"/>
</dbReference>
<sequence>MIKHVLIVGLGFMGGSLAKSIKKYTGIKITALDINEEYLNKALEEGIISKGIKQVDCNIDADVVFICTPVGKIIDCIYEIIPYLKKGCIITDIGSTKKLIMEKIEKILPDDMYFIGGHPMAGTEKSGFTASVSNLFKDTSYFIMPIKNVPNDIVKLFIDEIIIKIGAKPVIIDYNLHDRFTAIISHVPHIVSAALSNFACSEGPDAIQYAAGGFKDTTRIAMSQTEMWKDIVISNKETIKELLLKYSEILAEFISYLDKEDIKSIEKFFDDARMYRSSIE</sequence>
<organism evidence="5 6">
    <name type="scientific">Aceticella autotrophica</name>
    <dbReference type="NCBI Taxonomy" id="2755338"/>
    <lineage>
        <taxon>Bacteria</taxon>
        <taxon>Bacillati</taxon>
        <taxon>Bacillota</taxon>
        <taxon>Clostridia</taxon>
        <taxon>Thermoanaerobacterales</taxon>
        <taxon>Thermoanaerobacteraceae</taxon>
        <taxon>Aceticella</taxon>
    </lineage>
</organism>
<dbReference type="InterPro" id="IPR046825">
    <property type="entry name" value="PDH_C"/>
</dbReference>
<dbReference type="Gene3D" id="1.10.3660.10">
    <property type="entry name" value="6-phosphogluconate dehydrogenase C-terminal like domain"/>
    <property type="match status" value="1"/>
</dbReference>
<dbReference type="KEGG" id="aaut:ACETAC_03730"/>
<dbReference type="GO" id="GO:0004665">
    <property type="term" value="F:prephenate dehydrogenase (NADP+) activity"/>
    <property type="evidence" value="ECO:0007669"/>
    <property type="project" value="InterPro"/>
</dbReference>
<dbReference type="PANTHER" id="PTHR21363">
    <property type="entry name" value="PREPHENATE DEHYDROGENASE"/>
    <property type="match status" value="1"/>
</dbReference>
<protein>
    <submittedName>
        <fullName evidence="5">Prephenate dehydrogenase</fullName>
    </submittedName>
</protein>
<feature type="domain" description="Prephenate/arogenate dehydrogenase" evidence="4">
    <location>
        <begin position="3"/>
        <end position="280"/>
    </location>
</feature>
<evidence type="ECO:0000256" key="3">
    <source>
        <dbReference type="ARBA" id="ARBA00029440"/>
    </source>
</evidence>
<gene>
    <name evidence="5" type="ORF">ACETAC_03730</name>
</gene>
<dbReference type="InterPro" id="IPR046826">
    <property type="entry name" value="PDH_N"/>
</dbReference>
<dbReference type="FunFam" id="3.40.50.720:FF:000208">
    <property type="entry name" value="Prephenate dehydrogenase"/>
    <property type="match status" value="1"/>
</dbReference>
<dbReference type="Pfam" id="PF02153">
    <property type="entry name" value="PDH_N"/>
    <property type="match status" value="1"/>
</dbReference>
<dbReference type="RefSeq" id="WP_284680713.1">
    <property type="nucleotide sequence ID" value="NZ_CP060096.1"/>
</dbReference>
<dbReference type="InterPro" id="IPR008927">
    <property type="entry name" value="6-PGluconate_DH-like_C_sf"/>
</dbReference>
<dbReference type="InterPro" id="IPR036291">
    <property type="entry name" value="NAD(P)-bd_dom_sf"/>
</dbReference>
<keyword evidence="6" id="KW-1185">Reference proteome</keyword>
<dbReference type="AlphaFoldDB" id="A0A975AX02"/>
<dbReference type="Pfam" id="PF20463">
    <property type="entry name" value="PDH_C"/>
    <property type="match status" value="1"/>
</dbReference>
<dbReference type="SUPFAM" id="SSF48179">
    <property type="entry name" value="6-phosphogluconate dehydrogenase C-terminal domain-like"/>
    <property type="match status" value="1"/>
</dbReference>
<keyword evidence="2" id="KW-0560">Oxidoreductase</keyword>
<dbReference type="EMBL" id="CP060096">
    <property type="protein sequence ID" value="QSZ27989.1"/>
    <property type="molecule type" value="Genomic_DNA"/>
</dbReference>
<dbReference type="GO" id="GO:0008977">
    <property type="term" value="F:prephenate dehydrogenase (NAD+) activity"/>
    <property type="evidence" value="ECO:0007669"/>
    <property type="project" value="InterPro"/>
</dbReference>
<reference evidence="5" key="1">
    <citation type="submission" date="2020-08" db="EMBL/GenBank/DDBJ databases">
        <title>Genomic insights into the carbon and energy metabolism of the first obligate autotrophic acetogenic bacterium Aceticella autotrophica gen. nov., sp. nov.</title>
        <authorList>
            <person name="Toshchakov S.V."/>
            <person name="Elcheninov A.G."/>
            <person name="Kublanov I.V."/>
            <person name="Frolov E.N."/>
            <person name="Lebedinsky A.V."/>
        </authorList>
    </citation>
    <scope>NUCLEOTIDE SEQUENCE</scope>
    <source>
        <strain evidence="5">3443-3Ac</strain>
    </source>
</reference>
<evidence type="ECO:0000256" key="1">
    <source>
        <dbReference type="ARBA" id="ARBA00007964"/>
    </source>
</evidence>
<dbReference type="PANTHER" id="PTHR21363:SF0">
    <property type="entry name" value="PREPHENATE DEHYDROGENASE [NADP(+)]"/>
    <property type="match status" value="1"/>
</dbReference>
<dbReference type="InterPro" id="IPR003099">
    <property type="entry name" value="Prephen_DH"/>
</dbReference>
<evidence type="ECO:0000313" key="5">
    <source>
        <dbReference type="EMBL" id="QSZ27989.1"/>
    </source>
</evidence>
<dbReference type="SUPFAM" id="SSF51735">
    <property type="entry name" value="NAD(P)-binding Rossmann-fold domains"/>
    <property type="match status" value="1"/>
</dbReference>
<dbReference type="GO" id="GO:0006571">
    <property type="term" value="P:tyrosine biosynthetic process"/>
    <property type="evidence" value="ECO:0007669"/>
    <property type="project" value="InterPro"/>
</dbReference>
<dbReference type="PROSITE" id="PS51176">
    <property type="entry name" value="PDH_ADH"/>
    <property type="match status" value="1"/>
</dbReference>
<comment type="pathway">
    <text evidence="3">Amino-acid biosynthesis.</text>
</comment>
<name>A0A975AX02_9THEO</name>
<dbReference type="Proteomes" id="UP000671913">
    <property type="component" value="Chromosome"/>
</dbReference>
<dbReference type="InterPro" id="IPR050812">
    <property type="entry name" value="Preph/Arog_dehydrog"/>
</dbReference>
<evidence type="ECO:0000313" key="6">
    <source>
        <dbReference type="Proteomes" id="UP000671913"/>
    </source>
</evidence>